<dbReference type="PANTHER" id="PTHR33371:SF15">
    <property type="entry name" value="LIPOPROTEIN LPRN"/>
    <property type="match status" value="1"/>
</dbReference>
<dbReference type="RefSeq" id="WP_019344286.1">
    <property type="nucleotide sequence ID" value="NZ_AGSZ01000134.1"/>
</dbReference>
<keyword evidence="1" id="KW-0732">Signal</keyword>
<dbReference type="Pfam" id="PF11887">
    <property type="entry name" value="Mce4_CUP1"/>
    <property type="match status" value="1"/>
</dbReference>
<dbReference type="GO" id="GO:0005576">
    <property type="term" value="C:extracellular region"/>
    <property type="evidence" value="ECO:0007669"/>
    <property type="project" value="TreeGrafter"/>
</dbReference>
<evidence type="ECO:0000313" key="4">
    <source>
        <dbReference type="EMBL" id="KMV18983.1"/>
    </source>
</evidence>
<feature type="signal peptide" evidence="1">
    <location>
        <begin position="1"/>
        <end position="30"/>
    </location>
</feature>
<protein>
    <submittedName>
        <fullName evidence="4">Mammalian cell entry protein</fullName>
    </submittedName>
</protein>
<dbReference type="PATRIC" id="fig|451644.5.peg.1826"/>
<dbReference type="OrthoDB" id="4368973at2"/>
<dbReference type="AlphaFoldDB" id="A0A0J8UBN2"/>
<dbReference type="InterPro" id="IPR052336">
    <property type="entry name" value="MlaD_Phospholipid_Transporter"/>
</dbReference>
<evidence type="ECO:0000259" key="3">
    <source>
        <dbReference type="Pfam" id="PF11887"/>
    </source>
</evidence>
<gene>
    <name evidence="4" type="ORF">ACT17_08885</name>
</gene>
<dbReference type="PROSITE" id="PS51257">
    <property type="entry name" value="PROKAR_LIPOPROTEIN"/>
    <property type="match status" value="1"/>
</dbReference>
<dbReference type="InterPro" id="IPR003399">
    <property type="entry name" value="Mce/MlaD"/>
</dbReference>
<dbReference type="Proteomes" id="UP000037594">
    <property type="component" value="Unassembled WGS sequence"/>
</dbReference>
<feature type="domain" description="Mce/MlaD" evidence="2">
    <location>
        <begin position="43"/>
        <end position="118"/>
    </location>
</feature>
<evidence type="ECO:0000259" key="2">
    <source>
        <dbReference type="Pfam" id="PF02470"/>
    </source>
</evidence>
<organism evidence="4 5">
    <name type="scientific">Mycolicibacterium conceptionense</name>
    <dbReference type="NCBI Taxonomy" id="451644"/>
    <lineage>
        <taxon>Bacteria</taxon>
        <taxon>Bacillati</taxon>
        <taxon>Actinomycetota</taxon>
        <taxon>Actinomycetes</taxon>
        <taxon>Mycobacteriales</taxon>
        <taxon>Mycobacteriaceae</taxon>
        <taxon>Mycolicibacterium</taxon>
    </lineage>
</organism>
<evidence type="ECO:0000313" key="5">
    <source>
        <dbReference type="Proteomes" id="UP000037594"/>
    </source>
</evidence>
<comment type="caution">
    <text evidence="4">The sequence shown here is derived from an EMBL/GenBank/DDBJ whole genome shotgun (WGS) entry which is preliminary data.</text>
</comment>
<dbReference type="InterPro" id="IPR024516">
    <property type="entry name" value="Mce_C"/>
</dbReference>
<dbReference type="PANTHER" id="PTHR33371">
    <property type="entry name" value="INTERMEMBRANE PHOSPHOLIPID TRANSPORT SYSTEM BINDING PROTEIN MLAD-RELATED"/>
    <property type="match status" value="1"/>
</dbReference>
<proteinExistence type="predicted"/>
<feature type="chain" id="PRO_5038507932" evidence="1">
    <location>
        <begin position="31"/>
        <end position="374"/>
    </location>
</feature>
<sequence>MTAARAHLRRLLGLFSAALLTAGCATNGLADLPLPAPGLGSGGYRLTVVFANALNLPEHAKVKLGGADIGQVEDMSARDFTAVTTLRISDDVRLPVGSTAELRSATPLGDVFVSIVPPRNGEAGTPSLRDGDRIGLDSTTAAATVESVLSSAAVLVNGGAVHNLTNIVNGMGKAAGPDGRAFGDLVAKSNRLLSTVNARSAQIDSAMTETTRLAELLASKNHEVGELLQAAAPATETLADNTARVTDLVLTLGDISQNLAKFPSIAGTDSSGRSVIADADTIARAFNDVVVDPQTSLASLNRLYAPFIKMTAGTSMAGAAGIDRLVLGSIPDAGFPGDPGLHGPKRADWHQFVGSIKFVLWRLQERVVGRGPQQ</sequence>
<name>A0A0J8UBN2_9MYCO</name>
<dbReference type="EMBL" id="LFOD01000005">
    <property type="protein sequence ID" value="KMV18983.1"/>
    <property type="molecule type" value="Genomic_DNA"/>
</dbReference>
<accession>A0A0J8UBN2</accession>
<evidence type="ECO:0000256" key="1">
    <source>
        <dbReference type="SAM" id="SignalP"/>
    </source>
</evidence>
<dbReference type="Pfam" id="PF02470">
    <property type="entry name" value="MlaD"/>
    <property type="match status" value="1"/>
</dbReference>
<feature type="domain" description="Mammalian cell entry C-terminal" evidence="3">
    <location>
        <begin position="127"/>
        <end position="262"/>
    </location>
</feature>
<reference evidence="4 5" key="1">
    <citation type="submission" date="2015-06" db="EMBL/GenBank/DDBJ databases">
        <title>Genome sequence of Mycobacterium conceptionense strain MLE.</title>
        <authorList>
            <person name="Greninger A.L."/>
            <person name="Cunningham G."/>
            <person name="Chiu C.Y."/>
            <person name="Miller S."/>
        </authorList>
    </citation>
    <scope>NUCLEOTIDE SEQUENCE [LARGE SCALE GENOMIC DNA]</scope>
    <source>
        <strain evidence="4 5">MLE</strain>
    </source>
</reference>